<proteinExistence type="predicted"/>
<evidence type="ECO:0000256" key="1">
    <source>
        <dbReference type="SAM" id="MobiDB-lite"/>
    </source>
</evidence>
<evidence type="ECO:0000313" key="2">
    <source>
        <dbReference type="EMBL" id="CAD7702349.1"/>
    </source>
</evidence>
<name>A0A8S1J5D1_9CHLO</name>
<feature type="region of interest" description="Disordered" evidence="1">
    <location>
        <begin position="1"/>
        <end position="59"/>
    </location>
</feature>
<sequence>MRGSVGKRGSVQIGKDPAEFDQRPGASGHDRTVASAFSGLWRRQSQSQTHASKGEPSLRNVSGCRRLCLRESIDQWCSCSRNSETVGCSRCGRRIGVEESGIWSFGGRQA</sequence>
<organism evidence="2 3">
    <name type="scientific">Ostreobium quekettii</name>
    <dbReference type="NCBI Taxonomy" id="121088"/>
    <lineage>
        <taxon>Eukaryota</taxon>
        <taxon>Viridiplantae</taxon>
        <taxon>Chlorophyta</taxon>
        <taxon>core chlorophytes</taxon>
        <taxon>Ulvophyceae</taxon>
        <taxon>TCBD clade</taxon>
        <taxon>Bryopsidales</taxon>
        <taxon>Ostreobineae</taxon>
        <taxon>Ostreobiaceae</taxon>
        <taxon>Ostreobium</taxon>
    </lineage>
</organism>
<evidence type="ECO:0000313" key="3">
    <source>
        <dbReference type="Proteomes" id="UP000708148"/>
    </source>
</evidence>
<comment type="caution">
    <text evidence="2">The sequence shown here is derived from an EMBL/GenBank/DDBJ whole genome shotgun (WGS) entry which is preliminary data.</text>
</comment>
<accession>A0A8S1J5D1</accession>
<protein>
    <submittedName>
        <fullName evidence="2">Uncharacterized protein</fullName>
    </submittedName>
</protein>
<gene>
    <name evidence="2" type="ORF">OSTQU699_LOCUS7706</name>
</gene>
<dbReference type="EMBL" id="CAJHUC010001797">
    <property type="protein sequence ID" value="CAD7702349.1"/>
    <property type="molecule type" value="Genomic_DNA"/>
</dbReference>
<dbReference type="AlphaFoldDB" id="A0A8S1J5D1"/>
<feature type="compositionally biased region" description="Basic and acidic residues" evidence="1">
    <location>
        <begin position="16"/>
        <end position="32"/>
    </location>
</feature>
<dbReference type="Proteomes" id="UP000708148">
    <property type="component" value="Unassembled WGS sequence"/>
</dbReference>
<keyword evidence="3" id="KW-1185">Reference proteome</keyword>
<reference evidence="2" key="1">
    <citation type="submission" date="2020-12" db="EMBL/GenBank/DDBJ databases">
        <authorList>
            <person name="Iha C."/>
        </authorList>
    </citation>
    <scope>NUCLEOTIDE SEQUENCE</scope>
</reference>